<proteinExistence type="predicted"/>
<dbReference type="Gene3D" id="3.30.1380.10">
    <property type="match status" value="1"/>
</dbReference>
<dbReference type="EMBL" id="JBHRZV010000014">
    <property type="protein sequence ID" value="MFC3927472.1"/>
    <property type="molecule type" value="Genomic_DNA"/>
</dbReference>
<organism evidence="4 5">
    <name type="scientific">Streptococcus caprae</name>
    <dbReference type="NCBI Taxonomy" id="1640501"/>
    <lineage>
        <taxon>Bacteria</taxon>
        <taxon>Bacillati</taxon>
        <taxon>Bacillota</taxon>
        <taxon>Bacilli</taxon>
        <taxon>Lactobacillales</taxon>
        <taxon>Streptococcaceae</taxon>
        <taxon>Streptococcus</taxon>
    </lineage>
</organism>
<dbReference type="Pfam" id="PF02557">
    <property type="entry name" value="VanY"/>
    <property type="match status" value="1"/>
</dbReference>
<protein>
    <submittedName>
        <fullName evidence="4">LD-carboxypeptidase LdcB/DacB</fullName>
    </submittedName>
</protein>
<dbReference type="PANTHER" id="PTHR34385">
    <property type="entry name" value="D-ALANYL-D-ALANINE CARBOXYPEPTIDASE"/>
    <property type="match status" value="1"/>
</dbReference>
<feature type="region of interest" description="Disordered" evidence="1">
    <location>
        <begin position="23"/>
        <end position="57"/>
    </location>
</feature>
<accession>A0ABV8CTV2</accession>
<feature type="domain" description="D-alanyl-D-alanine carboxypeptidase-like core" evidence="3">
    <location>
        <begin position="97"/>
        <end position="216"/>
    </location>
</feature>
<evidence type="ECO:0000313" key="5">
    <source>
        <dbReference type="Proteomes" id="UP001595807"/>
    </source>
</evidence>
<feature type="signal peptide" evidence="2">
    <location>
        <begin position="1"/>
        <end position="22"/>
    </location>
</feature>
<gene>
    <name evidence="4" type="primary">ldcB</name>
    <name evidence="4" type="ORF">ACFORF_02340</name>
</gene>
<dbReference type="InterPro" id="IPR003709">
    <property type="entry name" value="VanY-like_core_dom"/>
</dbReference>
<evidence type="ECO:0000259" key="3">
    <source>
        <dbReference type="Pfam" id="PF02557"/>
    </source>
</evidence>
<feature type="compositionally biased region" description="Low complexity" evidence="1">
    <location>
        <begin position="23"/>
        <end position="47"/>
    </location>
</feature>
<dbReference type="NCBIfam" id="NF041194">
    <property type="entry name" value="LD_carboxy_LdcB"/>
    <property type="match status" value="1"/>
</dbReference>
<evidence type="ECO:0000313" key="4">
    <source>
        <dbReference type="EMBL" id="MFC3927472.1"/>
    </source>
</evidence>
<dbReference type="InterPro" id="IPR009045">
    <property type="entry name" value="Zn_M74/Hedgehog-like"/>
</dbReference>
<keyword evidence="2" id="KW-0732">Signal</keyword>
<dbReference type="PANTHER" id="PTHR34385:SF1">
    <property type="entry name" value="PEPTIDOGLYCAN L-ALANYL-D-GLUTAMATE ENDOPEPTIDASE CWLK"/>
    <property type="match status" value="1"/>
</dbReference>
<dbReference type="SUPFAM" id="SSF55166">
    <property type="entry name" value="Hedgehog/DD-peptidase"/>
    <property type="match status" value="1"/>
</dbReference>
<dbReference type="CDD" id="cd14852">
    <property type="entry name" value="LD-carboxypeptidase"/>
    <property type="match status" value="1"/>
</dbReference>
<dbReference type="RefSeq" id="WP_380425073.1">
    <property type="nucleotide sequence ID" value="NZ_JBHRZV010000014.1"/>
</dbReference>
<dbReference type="InterPro" id="IPR058193">
    <property type="entry name" value="VanY/YodJ_core_dom"/>
</dbReference>
<feature type="chain" id="PRO_5045377121" evidence="2">
    <location>
        <begin position="23"/>
        <end position="242"/>
    </location>
</feature>
<keyword evidence="5" id="KW-1185">Reference proteome</keyword>
<evidence type="ECO:0000256" key="2">
    <source>
        <dbReference type="SAM" id="SignalP"/>
    </source>
</evidence>
<evidence type="ECO:0000256" key="1">
    <source>
        <dbReference type="SAM" id="MobiDB-lite"/>
    </source>
</evidence>
<dbReference type="Proteomes" id="UP001595807">
    <property type="component" value="Unassembled WGS sequence"/>
</dbReference>
<name>A0ABV8CTV2_9STRE</name>
<dbReference type="PROSITE" id="PS51257">
    <property type="entry name" value="PROKAR_LIPOPROTEIN"/>
    <property type="match status" value="1"/>
</dbReference>
<reference evidence="5" key="1">
    <citation type="journal article" date="2019" name="Int. J. Syst. Evol. Microbiol.">
        <title>The Global Catalogue of Microorganisms (GCM) 10K type strain sequencing project: providing services to taxonomists for standard genome sequencing and annotation.</title>
        <authorList>
            <consortium name="The Broad Institute Genomics Platform"/>
            <consortium name="The Broad Institute Genome Sequencing Center for Infectious Disease"/>
            <person name="Wu L."/>
            <person name="Ma J."/>
        </authorList>
    </citation>
    <scope>NUCLEOTIDE SEQUENCE [LARGE SCALE GENOMIC DNA]</scope>
    <source>
        <strain evidence="5">CCUG 67170</strain>
    </source>
</reference>
<dbReference type="InterPro" id="IPR052179">
    <property type="entry name" value="DD-CPase-like"/>
</dbReference>
<sequence length="242" mass="26867">MLKKYLASAFVVCSLTACGTQATTQKESTETSSQTTTVTTMQETTTTASVNSDQATDESGVFHNGSYYYVQGKYDEIPIINKKHPIAADYNPGENGEALAQFQKLKSDMQNFGFAISDNYSGFRSYEYQTQVYQTYVNRDGQVAVDTYSARPGYSEHQSGLAFDLMDTSGNLLVDSAATTWLAQNAHEYGFIVRYIADKESITGYQAETWHVRYVGQEATEIYQSGLTLEEYFGVEGGDYAE</sequence>
<comment type="caution">
    <text evidence="4">The sequence shown here is derived from an EMBL/GenBank/DDBJ whole genome shotgun (WGS) entry which is preliminary data.</text>
</comment>